<feature type="domain" description="Carbamoyl-phosphate synthase small subunit N-terminal" evidence="12">
    <location>
        <begin position="13"/>
        <end position="143"/>
    </location>
</feature>
<evidence type="ECO:0000313" key="14">
    <source>
        <dbReference type="Proteomes" id="UP000886812"/>
    </source>
</evidence>
<comment type="pathway">
    <text evidence="2 11">Amino-acid biosynthesis; L-arginine biosynthesis; carbamoyl phosphate from bicarbonate: step 1/1.</text>
</comment>
<dbReference type="Gene3D" id="3.40.50.880">
    <property type="match status" value="1"/>
</dbReference>
<dbReference type="InterPro" id="IPR035686">
    <property type="entry name" value="CPSase_GATase1"/>
</dbReference>
<comment type="caution">
    <text evidence="11">Lacks conserved residue(s) required for the propagation of feature annotation.</text>
</comment>
<dbReference type="InterPro" id="IPR029062">
    <property type="entry name" value="Class_I_gatase-like"/>
</dbReference>
<feature type="region of interest" description="CPSase" evidence="11">
    <location>
        <begin position="1"/>
        <end position="185"/>
    </location>
</feature>
<dbReference type="PROSITE" id="PS51273">
    <property type="entry name" value="GATASE_TYPE_1"/>
    <property type="match status" value="1"/>
</dbReference>
<dbReference type="GO" id="GO:0044205">
    <property type="term" value="P:'de novo' UMP biosynthetic process"/>
    <property type="evidence" value="ECO:0007669"/>
    <property type="project" value="UniProtKB-UniRule"/>
</dbReference>
<dbReference type="PRINTS" id="PR00099">
    <property type="entry name" value="CPSGATASE"/>
</dbReference>
<feature type="active site" evidence="11">
    <location>
        <position position="362"/>
    </location>
</feature>
<evidence type="ECO:0000256" key="7">
    <source>
        <dbReference type="ARBA" id="ARBA00022962"/>
    </source>
</evidence>
<dbReference type="Pfam" id="PF00117">
    <property type="entry name" value="GATase"/>
    <property type="match status" value="1"/>
</dbReference>
<dbReference type="GO" id="GO:0005524">
    <property type="term" value="F:ATP binding"/>
    <property type="evidence" value="ECO:0007669"/>
    <property type="project" value="UniProtKB-UniRule"/>
</dbReference>
<feature type="binding site" evidence="11">
    <location>
        <position position="57"/>
    </location>
    <ligand>
        <name>L-glutamine</name>
        <dbReference type="ChEBI" id="CHEBI:58359"/>
    </ligand>
</feature>
<evidence type="ECO:0000256" key="11">
    <source>
        <dbReference type="HAMAP-Rule" id="MF_01209"/>
    </source>
</evidence>
<keyword evidence="4 11" id="KW-0436">Ligase</keyword>
<dbReference type="GO" id="GO:0004088">
    <property type="term" value="F:carbamoyl-phosphate synthase (glutamine-hydrolyzing) activity"/>
    <property type="evidence" value="ECO:0007669"/>
    <property type="project" value="UniProtKB-UniRule"/>
</dbReference>
<comment type="caution">
    <text evidence="13">The sequence shown here is derived from an EMBL/GenBank/DDBJ whole genome shotgun (WGS) entry which is preliminary data.</text>
</comment>
<dbReference type="PANTHER" id="PTHR43418">
    <property type="entry name" value="MULTIFUNCTIONAL TRYPTOPHAN BIOSYNTHESIS PROTEIN-RELATED"/>
    <property type="match status" value="1"/>
</dbReference>
<dbReference type="SUPFAM" id="SSF52021">
    <property type="entry name" value="Carbamoyl phosphate synthetase, small subunit N-terminal domain"/>
    <property type="match status" value="1"/>
</dbReference>
<keyword evidence="6 11" id="KW-0067">ATP-binding</keyword>
<dbReference type="HAMAP" id="MF_01209">
    <property type="entry name" value="CPSase_S_chain"/>
    <property type="match status" value="1"/>
</dbReference>
<comment type="function">
    <text evidence="11">Small subunit of the glutamine-dependent carbamoyl phosphate synthetase (CPSase). CPSase catalyzes the formation of carbamoyl phosphate from the ammonia moiety of glutamine, carbonate, and phosphate donated by ATP, constituting the first step of 2 biosynthetic pathways, one leading to arginine and/or urea and the other to pyrimidine nucleotides. The small subunit (glutamine amidotransferase) binds and cleaves glutamine to supply the large subunit with the substrate ammonia.</text>
</comment>
<evidence type="ECO:0000256" key="8">
    <source>
        <dbReference type="ARBA" id="ARBA00022975"/>
    </source>
</evidence>
<evidence type="ECO:0000256" key="2">
    <source>
        <dbReference type="ARBA" id="ARBA00005077"/>
    </source>
</evidence>
<dbReference type="InterPro" id="IPR050472">
    <property type="entry name" value="Anth_synth/Amidotransfase"/>
</dbReference>
<dbReference type="Pfam" id="PF00988">
    <property type="entry name" value="CPSase_sm_chain"/>
    <property type="match status" value="1"/>
</dbReference>
<dbReference type="NCBIfam" id="NF009475">
    <property type="entry name" value="PRK12838.1"/>
    <property type="match status" value="1"/>
</dbReference>
<dbReference type="InterPro" id="IPR002474">
    <property type="entry name" value="CarbamoylP_synth_ssu_N"/>
</dbReference>
<evidence type="ECO:0000256" key="9">
    <source>
        <dbReference type="ARBA" id="ARBA00048816"/>
    </source>
</evidence>
<keyword evidence="11" id="KW-0055">Arginine biosynthesis</keyword>
<evidence type="ECO:0000256" key="3">
    <source>
        <dbReference type="ARBA" id="ARBA00007800"/>
    </source>
</evidence>
<dbReference type="GO" id="GO:0006207">
    <property type="term" value="P:'de novo' pyrimidine nucleobase biosynthetic process"/>
    <property type="evidence" value="ECO:0007669"/>
    <property type="project" value="InterPro"/>
</dbReference>
<keyword evidence="8 11" id="KW-0665">Pyrimidine biosynthesis</keyword>
<dbReference type="PRINTS" id="PR00096">
    <property type="entry name" value="GATASE"/>
</dbReference>
<keyword evidence="11" id="KW-0028">Amino-acid biosynthesis</keyword>
<reference evidence="13" key="1">
    <citation type="submission" date="2020-10" db="EMBL/GenBank/DDBJ databases">
        <authorList>
            <person name="Gilroy R."/>
        </authorList>
    </citation>
    <scope>NUCLEOTIDE SEQUENCE</scope>
    <source>
        <strain evidence="13">10669</strain>
    </source>
</reference>
<feature type="active site" description="Nucleophile" evidence="11">
    <location>
        <position position="276"/>
    </location>
</feature>
<feature type="binding site" evidence="11">
    <location>
        <position position="321"/>
    </location>
    <ligand>
        <name>L-glutamine</name>
        <dbReference type="ChEBI" id="CHEBI:58359"/>
    </ligand>
</feature>
<dbReference type="Gene3D" id="3.50.30.20">
    <property type="entry name" value="Carbamoyl-phosphate synthase small subunit, N-terminal domain"/>
    <property type="match status" value="1"/>
</dbReference>
<dbReference type="InterPro" id="IPR036480">
    <property type="entry name" value="CarbP_synth_ssu_N_sf"/>
</dbReference>
<feature type="active site" evidence="11">
    <location>
        <position position="360"/>
    </location>
</feature>
<dbReference type="Proteomes" id="UP000886812">
    <property type="component" value="Unassembled WGS sequence"/>
</dbReference>
<dbReference type="InterPro" id="IPR006274">
    <property type="entry name" value="CarbamoylP_synth_ssu"/>
</dbReference>
<organism evidence="13 14">
    <name type="scientific">Candidatus Spyradosoma merdigallinarum</name>
    <dbReference type="NCBI Taxonomy" id="2840950"/>
    <lineage>
        <taxon>Bacteria</taxon>
        <taxon>Pseudomonadati</taxon>
        <taxon>Verrucomicrobiota</taxon>
        <taxon>Opitutia</taxon>
        <taxon>Opitutia incertae sedis</taxon>
        <taxon>Candidatus Spyradosoma</taxon>
    </lineage>
</organism>
<dbReference type="PRINTS" id="PR00097">
    <property type="entry name" value="ANTSNTHASEII"/>
</dbReference>
<dbReference type="PANTHER" id="PTHR43418:SF7">
    <property type="entry name" value="CARBAMOYL-PHOSPHATE SYNTHASE SMALL CHAIN"/>
    <property type="match status" value="1"/>
</dbReference>
<evidence type="ECO:0000256" key="4">
    <source>
        <dbReference type="ARBA" id="ARBA00022598"/>
    </source>
</evidence>
<evidence type="ECO:0000313" key="13">
    <source>
        <dbReference type="EMBL" id="HIV04878.1"/>
    </source>
</evidence>
<dbReference type="InterPro" id="IPR017926">
    <property type="entry name" value="GATASE"/>
</dbReference>
<dbReference type="SMART" id="SM01097">
    <property type="entry name" value="CPSase_sm_chain"/>
    <property type="match status" value="1"/>
</dbReference>
<evidence type="ECO:0000256" key="5">
    <source>
        <dbReference type="ARBA" id="ARBA00022741"/>
    </source>
</evidence>
<keyword evidence="7 11" id="KW-0315">Glutamine amidotransferase</keyword>
<feature type="binding site" evidence="11">
    <location>
        <position position="249"/>
    </location>
    <ligand>
        <name>L-glutamine</name>
        <dbReference type="ChEBI" id="CHEBI:58359"/>
    </ligand>
</feature>
<comment type="similarity">
    <text evidence="3 11">Belongs to the CarA family.</text>
</comment>
<evidence type="ECO:0000259" key="12">
    <source>
        <dbReference type="SMART" id="SM01097"/>
    </source>
</evidence>
<comment type="pathway">
    <text evidence="1 11">Pyrimidine metabolism; UMP biosynthesis via de novo pathway; (S)-dihydroorotate from bicarbonate: step 1/3.</text>
</comment>
<proteinExistence type="inferred from homology"/>
<dbReference type="EC" id="6.3.5.5" evidence="11"/>
<dbReference type="AlphaFoldDB" id="A0A9D1NLZ0"/>
<protein>
    <recommendedName>
        <fullName evidence="11">Carbamoyl phosphate synthase small chain</fullName>
        <ecNumber evidence="11">6.3.5.5</ecNumber>
    </recommendedName>
    <alternativeName>
        <fullName evidence="11">Carbamoyl phosphate synthetase glutamine chain</fullName>
    </alternativeName>
</protein>
<dbReference type="FunFam" id="3.50.30.20:FF:000001">
    <property type="entry name" value="Carbamoyl-phosphate synthase small chain"/>
    <property type="match status" value="1"/>
</dbReference>
<comment type="catalytic activity">
    <reaction evidence="9 11">
        <text>hydrogencarbonate + L-glutamine + 2 ATP + H2O = carbamoyl phosphate + L-glutamate + 2 ADP + phosphate + 2 H(+)</text>
        <dbReference type="Rhea" id="RHEA:18633"/>
        <dbReference type="ChEBI" id="CHEBI:15377"/>
        <dbReference type="ChEBI" id="CHEBI:15378"/>
        <dbReference type="ChEBI" id="CHEBI:17544"/>
        <dbReference type="ChEBI" id="CHEBI:29985"/>
        <dbReference type="ChEBI" id="CHEBI:30616"/>
        <dbReference type="ChEBI" id="CHEBI:43474"/>
        <dbReference type="ChEBI" id="CHEBI:58228"/>
        <dbReference type="ChEBI" id="CHEBI:58359"/>
        <dbReference type="ChEBI" id="CHEBI:456216"/>
        <dbReference type="EC" id="6.3.5.5"/>
    </reaction>
</comment>
<accession>A0A9D1NLZ0</accession>
<comment type="catalytic activity">
    <reaction evidence="10 11">
        <text>L-glutamine + H2O = L-glutamate + NH4(+)</text>
        <dbReference type="Rhea" id="RHEA:15889"/>
        <dbReference type="ChEBI" id="CHEBI:15377"/>
        <dbReference type="ChEBI" id="CHEBI:28938"/>
        <dbReference type="ChEBI" id="CHEBI:29985"/>
        <dbReference type="ChEBI" id="CHEBI:58359"/>
    </reaction>
</comment>
<dbReference type="EMBL" id="DVOG01000186">
    <property type="protein sequence ID" value="HIV04878.1"/>
    <property type="molecule type" value="Genomic_DNA"/>
</dbReference>
<gene>
    <name evidence="11 13" type="primary">carA</name>
    <name evidence="13" type="ORF">IAC75_07025</name>
</gene>
<evidence type="ECO:0000256" key="1">
    <source>
        <dbReference type="ARBA" id="ARBA00004812"/>
    </source>
</evidence>
<name>A0A9D1NLZ0_9BACT</name>
<dbReference type="GO" id="GO:0006526">
    <property type="term" value="P:L-arginine biosynthetic process"/>
    <property type="evidence" value="ECO:0007669"/>
    <property type="project" value="UniProtKB-UniRule"/>
</dbReference>
<dbReference type="SUPFAM" id="SSF52317">
    <property type="entry name" value="Class I glutamine amidotransferase-like"/>
    <property type="match status" value="1"/>
</dbReference>
<feature type="binding site" evidence="11">
    <location>
        <position position="280"/>
    </location>
    <ligand>
        <name>L-glutamine</name>
        <dbReference type="ChEBI" id="CHEBI:58359"/>
    </ligand>
</feature>
<reference evidence="13" key="2">
    <citation type="journal article" date="2021" name="PeerJ">
        <title>Extensive microbial diversity within the chicken gut microbiome revealed by metagenomics and culture.</title>
        <authorList>
            <person name="Gilroy R."/>
            <person name="Ravi A."/>
            <person name="Getino M."/>
            <person name="Pursley I."/>
            <person name="Horton D.L."/>
            <person name="Alikhan N.F."/>
            <person name="Baker D."/>
            <person name="Gharbi K."/>
            <person name="Hall N."/>
            <person name="Watson M."/>
            <person name="Adriaenssens E.M."/>
            <person name="Foster-Nyarko E."/>
            <person name="Jarju S."/>
            <person name="Secka A."/>
            <person name="Antonio M."/>
            <person name="Oren A."/>
            <person name="Chaudhuri R.R."/>
            <person name="La Ragione R."/>
            <person name="Hildebrand F."/>
            <person name="Pallen M.J."/>
        </authorList>
    </citation>
    <scope>NUCLEOTIDE SEQUENCE</scope>
    <source>
        <strain evidence="13">10669</strain>
    </source>
</reference>
<keyword evidence="5 11" id="KW-0547">Nucleotide-binding</keyword>
<dbReference type="GO" id="GO:0006541">
    <property type="term" value="P:glutamine metabolic process"/>
    <property type="evidence" value="ECO:0007669"/>
    <property type="project" value="InterPro"/>
</dbReference>
<evidence type="ECO:0000256" key="6">
    <source>
        <dbReference type="ARBA" id="ARBA00022840"/>
    </source>
</evidence>
<comment type="subunit">
    <text evidence="11">Composed of two chains; the small (or glutamine) chain promotes the hydrolysis of glutamine to ammonia, which is used by the large (or ammonia) chain to synthesize carbamoyl phosphate. Tetramer of heterodimers (alpha,beta)4.</text>
</comment>
<dbReference type="CDD" id="cd01744">
    <property type="entry name" value="GATase1_CPSase"/>
    <property type="match status" value="1"/>
</dbReference>
<sequence>MNEKYSWKKQRERRAYIALEDGAVFRGFSAGAGKNAVGEAVFNTGMTGYQEILTDPSYAGQFVVMTAPEIGNTGVVPGEDDESARFRAAGFVVREMRRASNWRAREELSDALKAQGVPALAGVDTRALTLHLREHGAMKAFLCADGNVPAEEGVRRARAWEGLAGQDYASRATCAAPYVWDESGERSRALGAEEIAPLAFDVVAYDFGVKFGILRSMRRAGMRVRVVPAGTPARDVLASRPDGVFLSNGPADPAALPHFAENIRALHGKIPIMGICLGHQLLGLSFGAKTERLRFGHHGCNHPVKDLTTGKIEITSQNHNYAVVAGTLPADVEITHVNLNDGTVEGMRHRTLPIFSVQYHPEAAPGPHDASPLFARFAAMMNAFREKARPA</sequence>
<evidence type="ECO:0000256" key="10">
    <source>
        <dbReference type="ARBA" id="ARBA00049285"/>
    </source>
</evidence>
<feature type="binding site" evidence="11">
    <location>
        <position position="277"/>
    </location>
    <ligand>
        <name>L-glutamine</name>
        <dbReference type="ChEBI" id="CHEBI:58359"/>
    </ligand>
</feature>
<dbReference type="NCBIfam" id="TIGR01368">
    <property type="entry name" value="CPSaseIIsmall"/>
    <property type="match status" value="1"/>
</dbReference>
<feature type="binding site" evidence="11">
    <location>
        <position position="318"/>
    </location>
    <ligand>
        <name>L-glutamine</name>
        <dbReference type="ChEBI" id="CHEBI:58359"/>
    </ligand>
</feature>